<evidence type="ECO:0008006" key="4">
    <source>
        <dbReference type="Google" id="ProtNLM"/>
    </source>
</evidence>
<name>A0A1F5NPS3_9BACT</name>
<dbReference type="EMBL" id="MFEK01000001">
    <property type="protein sequence ID" value="OGE79514.1"/>
    <property type="molecule type" value="Genomic_DNA"/>
</dbReference>
<evidence type="ECO:0000256" key="1">
    <source>
        <dbReference type="SAM" id="SignalP"/>
    </source>
</evidence>
<proteinExistence type="predicted"/>
<gene>
    <name evidence="2" type="ORF">A2751_00245</name>
</gene>
<keyword evidence="1" id="KW-0732">Signal</keyword>
<protein>
    <recommendedName>
        <fullName evidence="4">Outer membrane protein beta-barrel domain-containing protein</fullName>
    </recommendedName>
</protein>
<reference evidence="2 3" key="1">
    <citation type="journal article" date="2016" name="Nat. Commun.">
        <title>Thousands of microbial genomes shed light on interconnected biogeochemical processes in an aquifer system.</title>
        <authorList>
            <person name="Anantharaman K."/>
            <person name="Brown C.T."/>
            <person name="Hug L.A."/>
            <person name="Sharon I."/>
            <person name="Castelle C.J."/>
            <person name="Probst A.J."/>
            <person name="Thomas B.C."/>
            <person name="Singh A."/>
            <person name="Wilkins M.J."/>
            <person name="Karaoz U."/>
            <person name="Brodie E.L."/>
            <person name="Williams K.H."/>
            <person name="Hubbard S.S."/>
            <person name="Banfield J.F."/>
        </authorList>
    </citation>
    <scope>NUCLEOTIDE SEQUENCE [LARGE SCALE GENOMIC DNA]</scope>
</reference>
<evidence type="ECO:0000313" key="3">
    <source>
        <dbReference type="Proteomes" id="UP000176864"/>
    </source>
</evidence>
<dbReference type="Proteomes" id="UP000176864">
    <property type="component" value="Unassembled WGS sequence"/>
</dbReference>
<accession>A0A1F5NPS3</accession>
<dbReference type="STRING" id="1817824.A2751_00245"/>
<comment type="caution">
    <text evidence="2">The sequence shown here is derived from an EMBL/GenBank/DDBJ whole genome shotgun (WGS) entry which is preliminary data.</text>
</comment>
<feature type="signal peptide" evidence="1">
    <location>
        <begin position="1"/>
        <end position="18"/>
    </location>
</feature>
<evidence type="ECO:0000313" key="2">
    <source>
        <dbReference type="EMBL" id="OGE79514.1"/>
    </source>
</evidence>
<sequence>MRSLALILFLFVASAVNAQTPAGRTSKKEIGYGTELLPLIQIQPDQFDLTTGFSGNRVGEFRPITVKSGTVLTANLLASGYIRVDRWRFGGGVNLTVPMTRDFSTTNSFRMKRSIRVGPLVQVEHRTWNNWSIFGGYTQSRYTIINSLGRPIPLTVHQPHAGFKYIAGKWSFPVFGGPSWGEKSAAEDRISVNNKAFVAAGILYQLSGK</sequence>
<organism evidence="2 3">
    <name type="scientific">Candidatus Doudnabacteria bacterium RIFCSPHIGHO2_01_FULL_46_14</name>
    <dbReference type="NCBI Taxonomy" id="1817824"/>
    <lineage>
        <taxon>Bacteria</taxon>
        <taxon>Candidatus Doudnaibacteriota</taxon>
    </lineage>
</organism>
<feature type="chain" id="PRO_5009520164" description="Outer membrane protein beta-barrel domain-containing protein" evidence="1">
    <location>
        <begin position="19"/>
        <end position="209"/>
    </location>
</feature>
<dbReference type="AlphaFoldDB" id="A0A1F5NPS3"/>